<gene>
    <name evidence="1" type="ORF">ELQ35_09300</name>
</gene>
<dbReference type="PANTHER" id="PTHR10443">
    <property type="entry name" value="MICROSOMAL DIPEPTIDASE"/>
    <property type="match status" value="1"/>
</dbReference>
<proteinExistence type="predicted"/>
<comment type="caution">
    <text evidence="1">The sequence shown here is derived from an EMBL/GenBank/DDBJ whole genome shotgun (WGS) entry which is preliminary data.</text>
</comment>
<dbReference type="SUPFAM" id="SSF51556">
    <property type="entry name" value="Metallo-dependent hydrolases"/>
    <property type="match status" value="1"/>
</dbReference>
<dbReference type="AlphaFoldDB" id="A0A3S0VQD9"/>
<keyword evidence="2" id="KW-1185">Reference proteome</keyword>
<dbReference type="PROSITE" id="PS51365">
    <property type="entry name" value="RENAL_DIPEPTIDASE_2"/>
    <property type="match status" value="1"/>
</dbReference>
<dbReference type="Gene3D" id="3.20.20.140">
    <property type="entry name" value="Metal-dependent hydrolases"/>
    <property type="match status" value="1"/>
</dbReference>
<dbReference type="CDD" id="cd01301">
    <property type="entry name" value="rDP_like"/>
    <property type="match status" value="1"/>
</dbReference>
<protein>
    <submittedName>
        <fullName evidence="1">Membrane dipeptidase</fullName>
    </submittedName>
</protein>
<organism evidence="1 2">
    <name type="scientific">Peribacillus cavernae</name>
    <dbReference type="NCBI Taxonomy" id="1674310"/>
    <lineage>
        <taxon>Bacteria</taxon>
        <taxon>Bacillati</taxon>
        <taxon>Bacillota</taxon>
        <taxon>Bacilli</taxon>
        <taxon>Bacillales</taxon>
        <taxon>Bacillaceae</taxon>
        <taxon>Peribacillus</taxon>
    </lineage>
</organism>
<dbReference type="GO" id="GO:0070573">
    <property type="term" value="F:metallodipeptidase activity"/>
    <property type="evidence" value="ECO:0007669"/>
    <property type="project" value="InterPro"/>
</dbReference>
<dbReference type="InterPro" id="IPR008257">
    <property type="entry name" value="Pept_M19"/>
</dbReference>
<dbReference type="Proteomes" id="UP000267430">
    <property type="component" value="Unassembled WGS sequence"/>
</dbReference>
<dbReference type="OrthoDB" id="9804920at2"/>
<dbReference type="Pfam" id="PF01244">
    <property type="entry name" value="Peptidase_M19"/>
    <property type="match status" value="1"/>
</dbReference>
<dbReference type="EMBL" id="RYZZ01000007">
    <property type="protein sequence ID" value="RUQ30518.1"/>
    <property type="molecule type" value="Genomic_DNA"/>
</dbReference>
<evidence type="ECO:0000313" key="1">
    <source>
        <dbReference type="EMBL" id="RUQ30518.1"/>
    </source>
</evidence>
<dbReference type="PANTHER" id="PTHR10443:SF12">
    <property type="entry name" value="DIPEPTIDASE"/>
    <property type="match status" value="1"/>
</dbReference>
<accession>A0A3S0VQD9</accession>
<sequence length="317" mass="35468">MKIFDAHCDVLMKLFLDPNISFLDSEKLQITYQSLQETSGNVQCFAIYVPEAVHPDMRFIAALSMVDIFYEKVLTMPGMKLVTAQKDIEALKEEEIGAVLTLEGCDCIGGDLLKLKTLLRLGVTSVGLTWNFANRLADGAMEKRAGGLTGFGKNVVKTLNQHHIWCDVSHLSEKAFWDVIELADYPIASHSNVHRLCRHPRNLKDDQIKALLKKNGVVGVTFVPQFLTEKPVANISDVIKQIDYIANLGGGRQIGFGSDFDGNDQMVQNISSYRDYSNLINELHKHYPADFIQGILFDNFAARFPKNKKVSSPLFVT</sequence>
<dbReference type="GO" id="GO:0006508">
    <property type="term" value="P:proteolysis"/>
    <property type="evidence" value="ECO:0007669"/>
    <property type="project" value="InterPro"/>
</dbReference>
<name>A0A3S0VQD9_9BACI</name>
<dbReference type="RefSeq" id="WP_126864540.1">
    <property type="nucleotide sequence ID" value="NZ_JAUSTX010000001.1"/>
</dbReference>
<evidence type="ECO:0000313" key="2">
    <source>
        <dbReference type="Proteomes" id="UP000267430"/>
    </source>
</evidence>
<reference evidence="1 2" key="1">
    <citation type="submission" date="2018-12" db="EMBL/GenBank/DDBJ databases">
        <title>Bacillus chawlae sp. nov., Bacillus glennii sp. nov., and Bacillus saganii sp. nov. Isolated from the Vehicle Assembly Building at Kennedy Space Center where the Viking Spacecraft were Assembled.</title>
        <authorList>
            <person name="Seuylemezian A."/>
            <person name="Vaishampayan P."/>
        </authorList>
    </citation>
    <scope>NUCLEOTIDE SEQUENCE [LARGE SCALE GENOMIC DNA]</scope>
    <source>
        <strain evidence="1 2">L5</strain>
    </source>
</reference>
<dbReference type="InterPro" id="IPR032466">
    <property type="entry name" value="Metal_Hydrolase"/>
</dbReference>